<dbReference type="EMBL" id="BAABME010001547">
    <property type="protein sequence ID" value="GAA0150221.1"/>
    <property type="molecule type" value="Genomic_DNA"/>
</dbReference>
<dbReference type="PROSITE" id="PS50878">
    <property type="entry name" value="RT_POL"/>
    <property type="match status" value="1"/>
</dbReference>
<comment type="caution">
    <text evidence="2">The sequence shown here is derived from an EMBL/GenBank/DDBJ whole genome shotgun (WGS) entry which is preliminary data.</text>
</comment>
<dbReference type="PANTHER" id="PTHR33116">
    <property type="entry name" value="REVERSE TRANSCRIPTASE ZINC-BINDING DOMAIN-CONTAINING PROTEIN-RELATED-RELATED"/>
    <property type="match status" value="1"/>
</dbReference>
<dbReference type="Proteomes" id="UP001454036">
    <property type="component" value="Unassembled WGS sequence"/>
</dbReference>
<dbReference type="PANTHER" id="PTHR33116:SF76">
    <property type="entry name" value="DUF4283 DOMAIN-CONTAINING PROTEIN"/>
    <property type="match status" value="1"/>
</dbReference>
<evidence type="ECO:0000313" key="3">
    <source>
        <dbReference type="Proteomes" id="UP001454036"/>
    </source>
</evidence>
<evidence type="ECO:0000259" key="1">
    <source>
        <dbReference type="PROSITE" id="PS50878"/>
    </source>
</evidence>
<dbReference type="InterPro" id="IPR000477">
    <property type="entry name" value="RT_dom"/>
</dbReference>
<feature type="domain" description="Reverse transcriptase" evidence="1">
    <location>
        <begin position="1"/>
        <end position="106"/>
    </location>
</feature>
<keyword evidence="3" id="KW-1185">Reference proteome</keyword>
<proteinExistence type="predicted"/>
<reference evidence="2 3" key="1">
    <citation type="submission" date="2024-01" db="EMBL/GenBank/DDBJ databases">
        <title>The complete chloroplast genome sequence of Lithospermum erythrorhizon: insights into the phylogenetic relationship among Boraginaceae species and the maternal lineages of purple gromwells.</title>
        <authorList>
            <person name="Okada T."/>
            <person name="Watanabe K."/>
        </authorList>
    </citation>
    <scope>NUCLEOTIDE SEQUENCE [LARGE SCALE GENOMIC DNA]</scope>
</reference>
<organism evidence="2 3">
    <name type="scientific">Lithospermum erythrorhizon</name>
    <name type="common">Purple gromwell</name>
    <name type="synonym">Lithospermum officinale var. erythrorhizon</name>
    <dbReference type="NCBI Taxonomy" id="34254"/>
    <lineage>
        <taxon>Eukaryota</taxon>
        <taxon>Viridiplantae</taxon>
        <taxon>Streptophyta</taxon>
        <taxon>Embryophyta</taxon>
        <taxon>Tracheophyta</taxon>
        <taxon>Spermatophyta</taxon>
        <taxon>Magnoliopsida</taxon>
        <taxon>eudicotyledons</taxon>
        <taxon>Gunneridae</taxon>
        <taxon>Pentapetalae</taxon>
        <taxon>asterids</taxon>
        <taxon>lamiids</taxon>
        <taxon>Boraginales</taxon>
        <taxon>Boraginaceae</taxon>
        <taxon>Boraginoideae</taxon>
        <taxon>Lithospermeae</taxon>
        <taxon>Lithospermum</taxon>
    </lineage>
</organism>
<name>A0AAV3PGT1_LITER</name>
<protein>
    <recommendedName>
        <fullName evidence="1">Reverse transcriptase domain-containing protein</fullName>
    </recommendedName>
</protein>
<gene>
    <name evidence="2" type="ORF">LIER_09211</name>
</gene>
<dbReference type="AlphaFoldDB" id="A0AAV3PGT1"/>
<evidence type="ECO:0000313" key="2">
    <source>
        <dbReference type="EMBL" id="GAA0150221.1"/>
    </source>
</evidence>
<accession>A0AAV3PGT1</accession>
<sequence length="266" mass="30674">MEAFNSLLLLNIKKQGYDFHPFCEKIRLTLVCFADDFFLVAGATVKSFRTIKKTLHEFGEMVGLFPNLDKILCFFGGVSRETEVKLGKILSISIGTLPVKYLGVSLTTAALTARDCRFFIDKVEKMIRSFLWSGANELNKKEILWVQWINSYRLKDKSFWSIREKSTNSWIWKRFMKLMDYAKEHINLRVGSGRNVNFLFDNWHELGPLHLALTCQEVSYVRASNSESVAKFVDRGKVVSSRRATSRIQLLQSRLPVLNDSENVIQ</sequence>